<protein>
    <submittedName>
        <fullName evidence="1">Uncharacterized protein</fullName>
    </submittedName>
</protein>
<sequence length="69" mass="8067">MCLRVHPRIPKCYGLERMTLDTHGRWGWSSRMMAVRSSLEMHWLPLSNATRDFRALLLALQSNQSVKEP</sequence>
<name>A0A9K3CUQ0_9EUKA</name>
<organism evidence="1 2">
    <name type="scientific">Kipferlia bialata</name>
    <dbReference type="NCBI Taxonomy" id="797122"/>
    <lineage>
        <taxon>Eukaryota</taxon>
        <taxon>Metamonada</taxon>
        <taxon>Carpediemonas-like organisms</taxon>
        <taxon>Kipferlia</taxon>
    </lineage>
</organism>
<keyword evidence="2" id="KW-1185">Reference proteome</keyword>
<comment type="caution">
    <text evidence="1">The sequence shown here is derived from an EMBL/GenBank/DDBJ whole genome shotgun (WGS) entry which is preliminary data.</text>
</comment>
<evidence type="ECO:0000313" key="2">
    <source>
        <dbReference type="Proteomes" id="UP000265618"/>
    </source>
</evidence>
<accession>A0A9K3CUQ0</accession>
<dbReference type="EMBL" id="BDIP01001087">
    <property type="protein sequence ID" value="GIQ83536.1"/>
    <property type="molecule type" value="Genomic_DNA"/>
</dbReference>
<evidence type="ECO:0000313" key="1">
    <source>
        <dbReference type="EMBL" id="GIQ83536.1"/>
    </source>
</evidence>
<gene>
    <name evidence="1" type="ORF">KIPB_004878</name>
</gene>
<dbReference type="Proteomes" id="UP000265618">
    <property type="component" value="Unassembled WGS sequence"/>
</dbReference>
<reference evidence="1 2" key="1">
    <citation type="journal article" date="2018" name="PLoS ONE">
        <title>The draft genome of Kipferlia bialata reveals reductive genome evolution in fornicate parasites.</title>
        <authorList>
            <person name="Tanifuji G."/>
            <person name="Takabayashi S."/>
            <person name="Kume K."/>
            <person name="Takagi M."/>
            <person name="Nakayama T."/>
            <person name="Kamikawa R."/>
            <person name="Inagaki Y."/>
            <person name="Hashimoto T."/>
        </authorList>
    </citation>
    <scope>NUCLEOTIDE SEQUENCE [LARGE SCALE GENOMIC DNA]</scope>
    <source>
        <strain evidence="1">NY0173</strain>
    </source>
</reference>
<dbReference type="AlphaFoldDB" id="A0A9K3CUQ0"/>
<proteinExistence type="predicted"/>